<keyword evidence="6 11" id="KW-0547">Nucleotide-binding</keyword>
<proteinExistence type="inferred from homology"/>
<dbReference type="PRINTS" id="PR01100">
    <property type="entry name" value="SHIKIMTKNASE"/>
</dbReference>
<comment type="similarity">
    <text evidence="2 11">Belongs to the shikimate kinase family.</text>
</comment>
<dbReference type="Gene3D" id="3.40.50.300">
    <property type="entry name" value="P-loop containing nucleotide triphosphate hydrolases"/>
    <property type="match status" value="1"/>
</dbReference>
<dbReference type="PROSITE" id="PS01128">
    <property type="entry name" value="SHIKIMATE_KINASE"/>
    <property type="match status" value="1"/>
</dbReference>
<dbReference type="CDD" id="cd00464">
    <property type="entry name" value="SK"/>
    <property type="match status" value="1"/>
</dbReference>
<feature type="binding site" evidence="11">
    <location>
        <position position="15"/>
    </location>
    <ligand>
        <name>Mg(2+)</name>
        <dbReference type="ChEBI" id="CHEBI:18420"/>
    </ligand>
</feature>
<dbReference type="UniPathway" id="UPA00053">
    <property type="reaction ID" value="UER00088"/>
</dbReference>
<dbReference type="HAMAP" id="MF_00109">
    <property type="entry name" value="Shikimate_kinase"/>
    <property type="match status" value="1"/>
</dbReference>
<evidence type="ECO:0000256" key="11">
    <source>
        <dbReference type="HAMAP-Rule" id="MF_00109"/>
    </source>
</evidence>
<dbReference type="SUPFAM" id="SSF52540">
    <property type="entry name" value="P-loop containing nucleoside triphosphate hydrolases"/>
    <property type="match status" value="1"/>
</dbReference>
<evidence type="ECO:0000256" key="3">
    <source>
        <dbReference type="ARBA" id="ARBA00012154"/>
    </source>
</evidence>
<feature type="binding site" evidence="11">
    <location>
        <begin position="11"/>
        <end position="16"/>
    </location>
    <ligand>
        <name>ATP</name>
        <dbReference type="ChEBI" id="CHEBI:30616"/>
    </ligand>
</feature>
<dbReference type="RefSeq" id="WP_150887016.1">
    <property type="nucleotide sequence ID" value="NZ_CP032452.1"/>
</dbReference>
<gene>
    <name evidence="11" type="primary">aroK</name>
    <name evidence="12" type="ORF">D4A35_14430</name>
</gene>
<evidence type="ECO:0000256" key="5">
    <source>
        <dbReference type="ARBA" id="ARBA00022679"/>
    </source>
</evidence>
<dbReference type="EC" id="2.7.1.71" evidence="3 11"/>
<evidence type="ECO:0000256" key="8">
    <source>
        <dbReference type="ARBA" id="ARBA00022840"/>
    </source>
</evidence>
<dbReference type="GO" id="GO:0008652">
    <property type="term" value="P:amino acid biosynthetic process"/>
    <property type="evidence" value="ECO:0007669"/>
    <property type="project" value="UniProtKB-KW"/>
</dbReference>
<dbReference type="Pfam" id="PF01202">
    <property type="entry name" value="SKI"/>
    <property type="match status" value="1"/>
</dbReference>
<keyword evidence="11" id="KW-0963">Cytoplasm</keyword>
<dbReference type="GO" id="GO:0005829">
    <property type="term" value="C:cytosol"/>
    <property type="evidence" value="ECO:0007669"/>
    <property type="project" value="TreeGrafter"/>
</dbReference>
<dbReference type="PANTHER" id="PTHR21087">
    <property type="entry name" value="SHIKIMATE KINASE"/>
    <property type="match status" value="1"/>
</dbReference>
<dbReference type="AlphaFoldDB" id="A0A5P3XI96"/>
<dbReference type="GO" id="GO:0004765">
    <property type="term" value="F:shikimate kinase activity"/>
    <property type="evidence" value="ECO:0007669"/>
    <property type="project" value="UniProtKB-UniRule"/>
</dbReference>
<dbReference type="EMBL" id="CP032452">
    <property type="protein sequence ID" value="QEZ70026.1"/>
    <property type="molecule type" value="Genomic_DNA"/>
</dbReference>
<dbReference type="InterPro" id="IPR023000">
    <property type="entry name" value="Shikimate_kinase_CS"/>
</dbReference>
<comment type="catalytic activity">
    <reaction evidence="10 11">
        <text>shikimate + ATP = 3-phosphoshikimate + ADP + H(+)</text>
        <dbReference type="Rhea" id="RHEA:13121"/>
        <dbReference type="ChEBI" id="CHEBI:15378"/>
        <dbReference type="ChEBI" id="CHEBI:30616"/>
        <dbReference type="ChEBI" id="CHEBI:36208"/>
        <dbReference type="ChEBI" id="CHEBI:145989"/>
        <dbReference type="ChEBI" id="CHEBI:456216"/>
        <dbReference type="EC" id="2.7.1.71"/>
    </reaction>
</comment>
<sequence length="168" mass="19565">MKNIILIGFMGTGKTTVGKELARIKGMDFLDMDLELEKKENKTINQIFKEHGESYFREKESDLLKEISCLENTIISTGGGIIENERSTKVLKNMKTVIWLDGNVNTIVNNLENEIDKRPKLKDINDLKNYIQELLNHRYEKYRKCSDIKINIDDKNIVQVVREILVYI</sequence>
<evidence type="ECO:0000313" key="13">
    <source>
        <dbReference type="Proteomes" id="UP000326961"/>
    </source>
</evidence>
<evidence type="ECO:0000256" key="6">
    <source>
        <dbReference type="ARBA" id="ARBA00022741"/>
    </source>
</evidence>
<feature type="binding site" evidence="11">
    <location>
        <position position="33"/>
    </location>
    <ligand>
        <name>substrate</name>
    </ligand>
</feature>
<feature type="binding site" evidence="11">
    <location>
        <position position="79"/>
    </location>
    <ligand>
        <name>substrate</name>
    </ligand>
</feature>
<feature type="binding site" evidence="11">
    <location>
        <position position="118"/>
    </location>
    <ligand>
        <name>ATP</name>
        <dbReference type="ChEBI" id="CHEBI:30616"/>
    </ligand>
</feature>
<keyword evidence="7 11" id="KW-0418">Kinase</keyword>
<dbReference type="GO" id="GO:0009423">
    <property type="term" value="P:chorismate biosynthetic process"/>
    <property type="evidence" value="ECO:0007669"/>
    <property type="project" value="UniProtKB-UniRule"/>
</dbReference>
<evidence type="ECO:0000256" key="2">
    <source>
        <dbReference type="ARBA" id="ARBA00006997"/>
    </source>
</evidence>
<keyword evidence="8 11" id="KW-0067">ATP-binding</keyword>
<accession>A0A5P3XI96</accession>
<dbReference type="GO" id="GO:0000287">
    <property type="term" value="F:magnesium ion binding"/>
    <property type="evidence" value="ECO:0007669"/>
    <property type="project" value="UniProtKB-UniRule"/>
</dbReference>
<reference evidence="12 13" key="1">
    <citation type="submission" date="2018-09" db="EMBL/GenBank/DDBJ databases">
        <title>A clostridial neurotoxin that targets Anopheles mosquitoes.</title>
        <authorList>
            <person name="Contreras E."/>
            <person name="Masuyer G."/>
            <person name="Qureshi N."/>
            <person name="Chawla S."/>
            <person name="Lim H.L."/>
            <person name="Chen J."/>
            <person name="Stenmark P."/>
            <person name="Gill S."/>
        </authorList>
    </citation>
    <scope>NUCLEOTIDE SEQUENCE [LARGE SCALE GENOMIC DNA]</scope>
    <source>
        <strain evidence="12 13">Cbm</strain>
    </source>
</reference>
<protein>
    <recommendedName>
        <fullName evidence="3 11">Shikimate kinase</fullName>
        <shortName evidence="11">SK</shortName>
        <ecNumber evidence="3 11">2.7.1.71</ecNumber>
    </recommendedName>
</protein>
<feature type="binding site" evidence="11">
    <location>
        <position position="57"/>
    </location>
    <ligand>
        <name>substrate</name>
    </ligand>
</feature>
<name>A0A5P3XI96_PARBF</name>
<comment type="caution">
    <text evidence="11">Lacks conserved residue(s) required for the propagation of feature annotation.</text>
</comment>
<keyword evidence="11" id="KW-0460">Magnesium</keyword>
<organism evidence="12 13">
    <name type="scientific">Paraclostridium bifermentans</name>
    <name type="common">Clostridium bifermentans</name>
    <dbReference type="NCBI Taxonomy" id="1490"/>
    <lineage>
        <taxon>Bacteria</taxon>
        <taxon>Bacillati</taxon>
        <taxon>Bacillota</taxon>
        <taxon>Clostridia</taxon>
        <taxon>Peptostreptococcales</taxon>
        <taxon>Peptostreptococcaceae</taxon>
        <taxon>Paraclostridium</taxon>
    </lineage>
</organism>
<comment type="subcellular location">
    <subcellularLocation>
        <location evidence="11">Cytoplasm</location>
    </subcellularLocation>
</comment>
<comment type="pathway">
    <text evidence="1 11">Metabolic intermediate biosynthesis; chorismate biosynthesis; chorismate from D-erythrose 4-phosphate and phosphoenolpyruvate: step 5/7.</text>
</comment>
<dbReference type="InterPro" id="IPR000623">
    <property type="entry name" value="Shikimate_kinase/TSH1"/>
</dbReference>
<dbReference type="InterPro" id="IPR027417">
    <property type="entry name" value="P-loop_NTPase"/>
</dbReference>
<keyword evidence="4 11" id="KW-0028">Amino-acid biosynthesis</keyword>
<comment type="function">
    <text evidence="11">Catalyzes the specific phosphorylation of the 3-hydroxyl group of shikimic acid using ATP as a cosubstrate.</text>
</comment>
<comment type="subunit">
    <text evidence="11">Monomer.</text>
</comment>
<evidence type="ECO:0000256" key="7">
    <source>
        <dbReference type="ARBA" id="ARBA00022777"/>
    </source>
</evidence>
<dbReference type="GO" id="GO:0009073">
    <property type="term" value="P:aromatic amino acid family biosynthetic process"/>
    <property type="evidence" value="ECO:0007669"/>
    <property type="project" value="UniProtKB-KW"/>
</dbReference>
<comment type="cofactor">
    <cofactor evidence="11">
        <name>Mg(2+)</name>
        <dbReference type="ChEBI" id="CHEBI:18420"/>
    </cofactor>
    <text evidence="11">Binds 1 Mg(2+) ion per subunit.</text>
</comment>
<dbReference type="Proteomes" id="UP000326961">
    <property type="component" value="Chromosome"/>
</dbReference>
<evidence type="ECO:0000313" key="12">
    <source>
        <dbReference type="EMBL" id="QEZ70026.1"/>
    </source>
</evidence>
<feature type="binding site" evidence="11">
    <location>
        <position position="138"/>
    </location>
    <ligand>
        <name>substrate</name>
    </ligand>
</feature>
<dbReference type="PANTHER" id="PTHR21087:SF16">
    <property type="entry name" value="SHIKIMATE KINASE 1, CHLOROPLASTIC"/>
    <property type="match status" value="1"/>
</dbReference>
<keyword evidence="9 11" id="KW-0057">Aromatic amino acid biosynthesis</keyword>
<keyword evidence="5 11" id="KW-0808">Transferase</keyword>
<dbReference type="InterPro" id="IPR031322">
    <property type="entry name" value="Shikimate/glucono_kinase"/>
</dbReference>
<evidence type="ECO:0000256" key="9">
    <source>
        <dbReference type="ARBA" id="ARBA00023141"/>
    </source>
</evidence>
<evidence type="ECO:0000256" key="10">
    <source>
        <dbReference type="ARBA" id="ARBA00048567"/>
    </source>
</evidence>
<evidence type="ECO:0000256" key="1">
    <source>
        <dbReference type="ARBA" id="ARBA00004842"/>
    </source>
</evidence>
<evidence type="ECO:0000256" key="4">
    <source>
        <dbReference type="ARBA" id="ARBA00022605"/>
    </source>
</evidence>
<dbReference type="GO" id="GO:0005524">
    <property type="term" value="F:ATP binding"/>
    <property type="evidence" value="ECO:0007669"/>
    <property type="project" value="UniProtKB-UniRule"/>
</dbReference>
<keyword evidence="11" id="KW-0479">Metal-binding</keyword>